<evidence type="ECO:0000256" key="2">
    <source>
        <dbReference type="ARBA" id="ARBA00022722"/>
    </source>
</evidence>
<dbReference type="AlphaFoldDB" id="A2ELH6"/>
<keyword evidence="4" id="KW-0255">Endonuclease</keyword>
<dbReference type="InterPro" id="IPR008947">
    <property type="entry name" value="PLipase_C/P1_nuclease_dom_sf"/>
</dbReference>
<dbReference type="InterPro" id="IPR003154">
    <property type="entry name" value="S1/P1nuclease"/>
</dbReference>
<dbReference type="GO" id="GO:0016788">
    <property type="term" value="F:hydrolase activity, acting on ester bonds"/>
    <property type="evidence" value="ECO:0007669"/>
    <property type="project" value="InterPro"/>
</dbReference>
<proteinExistence type="inferred from homology"/>
<evidence type="ECO:0000256" key="3">
    <source>
        <dbReference type="ARBA" id="ARBA00022723"/>
    </source>
</evidence>
<evidence type="ECO:0000256" key="5">
    <source>
        <dbReference type="ARBA" id="ARBA00022801"/>
    </source>
</evidence>
<dbReference type="VEuPathDB" id="TrichDB:TVAG_257420"/>
<keyword evidence="10" id="KW-1185">Reference proteome</keyword>
<evidence type="ECO:0000256" key="4">
    <source>
        <dbReference type="ARBA" id="ARBA00022759"/>
    </source>
</evidence>
<reference evidence="9" key="1">
    <citation type="submission" date="2006-10" db="EMBL/GenBank/DDBJ databases">
        <authorList>
            <person name="Amadeo P."/>
            <person name="Zhao Q."/>
            <person name="Wortman J."/>
            <person name="Fraser-Liggett C."/>
            <person name="Carlton J."/>
        </authorList>
    </citation>
    <scope>NUCLEOTIDE SEQUENCE</scope>
    <source>
        <strain evidence="9">G3</strain>
    </source>
</reference>
<evidence type="ECO:0000313" key="9">
    <source>
        <dbReference type="EMBL" id="EAY06503.1"/>
    </source>
</evidence>
<evidence type="ECO:0000256" key="8">
    <source>
        <dbReference type="SAM" id="Phobius"/>
    </source>
</evidence>
<protein>
    <submittedName>
        <fullName evidence="9">Class I nuclease, putative</fullName>
    </submittedName>
</protein>
<dbReference type="GO" id="GO:0003676">
    <property type="term" value="F:nucleic acid binding"/>
    <property type="evidence" value="ECO:0007669"/>
    <property type="project" value="InterPro"/>
</dbReference>
<dbReference type="Pfam" id="PF02265">
    <property type="entry name" value="S1-P1_nuclease"/>
    <property type="match status" value="1"/>
</dbReference>
<dbReference type="InParanoid" id="A2ELH6"/>
<dbReference type="GO" id="GO:0046872">
    <property type="term" value="F:metal ion binding"/>
    <property type="evidence" value="ECO:0007669"/>
    <property type="project" value="UniProtKB-KW"/>
</dbReference>
<dbReference type="CDD" id="cd11010">
    <property type="entry name" value="S1-P1_nuclease"/>
    <property type="match status" value="1"/>
</dbReference>
<keyword evidence="8" id="KW-0472">Membrane</keyword>
<keyword evidence="8" id="KW-1133">Transmembrane helix</keyword>
<accession>A2ELH6</accession>
<keyword evidence="2" id="KW-0540">Nuclease</keyword>
<dbReference type="OrthoDB" id="441446at2759"/>
<dbReference type="Proteomes" id="UP000001542">
    <property type="component" value="Unassembled WGS sequence"/>
</dbReference>
<dbReference type="EMBL" id="DS113422">
    <property type="protein sequence ID" value="EAY06503.1"/>
    <property type="molecule type" value="Genomic_DNA"/>
</dbReference>
<evidence type="ECO:0000256" key="1">
    <source>
        <dbReference type="ARBA" id="ARBA00009547"/>
    </source>
</evidence>
<dbReference type="PANTHER" id="PTHR33146">
    <property type="entry name" value="ENDONUCLEASE 4"/>
    <property type="match status" value="1"/>
</dbReference>
<dbReference type="RefSeq" id="XP_001318726.1">
    <property type="nucleotide sequence ID" value="XM_001318691.1"/>
</dbReference>
<dbReference type="PANTHER" id="PTHR33146:SF10">
    <property type="entry name" value="STRAND-SPECIFIC NUCLEASE, PUTATIVE-RELATED"/>
    <property type="match status" value="1"/>
</dbReference>
<keyword evidence="5" id="KW-0378">Hydrolase</keyword>
<dbReference type="GO" id="GO:0006308">
    <property type="term" value="P:DNA catabolic process"/>
    <property type="evidence" value="ECO:0007669"/>
    <property type="project" value="InterPro"/>
</dbReference>
<name>A2ELH6_TRIV3</name>
<dbReference type="GO" id="GO:0004519">
    <property type="term" value="F:endonuclease activity"/>
    <property type="evidence" value="ECO:0000318"/>
    <property type="project" value="GO_Central"/>
</dbReference>
<dbReference type="KEGG" id="tva:4764379"/>
<dbReference type="VEuPathDB" id="TrichDB:TVAGG3_0005150"/>
<evidence type="ECO:0000256" key="6">
    <source>
        <dbReference type="ARBA" id="ARBA00023157"/>
    </source>
</evidence>
<dbReference type="SUPFAM" id="SSF48537">
    <property type="entry name" value="Phospholipase C/P1 nuclease"/>
    <property type="match status" value="1"/>
</dbReference>
<keyword evidence="8" id="KW-0812">Transmembrane</keyword>
<evidence type="ECO:0000256" key="7">
    <source>
        <dbReference type="ARBA" id="ARBA00023180"/>
    </source>
</evidence>
<dbReference type="eggNOG" id="ENOG502S7N4">
    <property type="taxonomic scope" value="Eukaryota"/>
</dbReference>
<dbReference type="FunFam" id="1.10.575.10:FF:000003">
    <property type="entry name" value="Single strand-specific nuclease, putative"/>
    <property type="match status" value="1"/>
</dbReference>
<keyword evidence="7" id="KW-0325">Glycoprotein</keyword>
<feature type="transmembrane region" description="Helical" evidence="8">
    <location>
        <begin position="282"/>
        <end position="303"/>
    </location>
</feature>
<dbReference type="Gene3D" id="1.10.575.10">
    <property type="entry name" value="P1 Nuclease"/>
    <property type="match status" value="1"/>
</dbReference>
<dbReference type="OMA" id="LRYFIHI"/>
<keyword evidence="3" id="KW-0479">Metal-binding</keyword>
<reference evidence="9" key="2">
    <citation type="journal article" date="2007" name="Science">
        <title>Draft genome sequence of the sexually transmitted pathogen Trichomonas vaginalis.</title>
        <authorList>
            <person name="Carlton J.M."/>
            <person name="Hirt R.P."/>
            <person name="Silva J.C."/>
            <person name="Delcher A.L."/>
            <person name="Schatz M."/>
            <person name="Zhao Q."/>
            <person name="Wortman J.R."/>
            <person name="Bidwell S.L."/>
            <person name="Alsmark U.C.M."/>
            <person name="Besteiro S."/>
            <person name="Sicheritz-Ponten T."/>
            <person name="Noel C.J."/>
            <person name="Dacks J.B."/>
            <person name="Foster P.G."/>
            <person name="Simillion C."/>
            <person name="Van de Peer Y."/>
            <person name="Miranda-Saavedra D."/>
            <person name="Barton G.J."/>
            <person name="Westrop G.D."/>
            <person name="Mueller S."/>
            <person name="Dessi D."/>
            <person name="Fiori P.L."/>
            <person name="Ren Q."/>
            <person name="Paulsen I."/>
            <person name="Zhang H."/>
            <person name="Bastida-Corcuera F.D."/>
            <person name="Simoes-Barbosa A."/>
            <person name="Brown M.T."/>
            <person name="Hayes R.D."/>
            <person name="Mukherjee M."/>
            <person name="Okumura C.Y."/>
            <person name="Schneider R."/>
            <person name="Smith A.J."/>
            <person name="Vanacova S."/>
            <person name="Villalvazo M."/>
            <person name="Haas B.J."/>
            <person name="Pertea M."/>
            <person name="Feldblyum T.V."/>
            <person name="Utterback T.R."/>
            <person name="Shu C.L."/>
            <person name="Osoegawa K."/>
            <person name="de Jong P.J."/>
            <person name="Hrdy I."/>
            <person name="Horvathova L."/>
            <person name="Zubacova Z."/>
            <person name="Dolezal P."/>
            <person name="Malik S.B."/>
            <person name="Logsdon J.M. Jr."/>
            <person name="Henze K."/>
            <person name="Gupta A."/>
            <person name="Wang C.C."/>
            <person name="Dunne R.L."/>
            <person name="Upcroft J.A."/>
            <person name="Upcroft P."/>
            <person name="White O."/>
            <person name="Salzberg S.L."/>
            <person name="Tang P."/>
            <person name="Chiu C.-H."/>
            <person name="Lee Y.-S."/>
            <person name="Embley T.M."/>
            <person name="Coombs G.H."/>
            <person name="Mottram J.C."/>
            <person name="Tachezy J."/>
            <person name="Fraser-Liggett C.M."/>
            <person name="Johnson P.J."/>
        </authorList>
    </citation>
    <scope>NUCLEOTIDE SEQUENCE [LARGE SCALE GENOMIC DNA]</scope>
    <source>
        <strain evidence="9">G3</strain>
    </source>
</reference>
<comment type="similarity">
    <text evidence="1">Belongs to the nuclease type I family.</text>
</comment>
<keyword evidence="6" id="KW-1015">Disulfide bond</keyword>
<sequence length="315" mass="36508">MSTSWSGEPHQLIARVAQTMLTKKQRKWIDEMLFLWPSEAQDLITVSNWEDTIRSDIDDILMQWHFENKPYIEPEYTPKKVTRTFNITNAIDDAMKSILDPTTTSFWTFGFYFRALIHFVGDSHCPVHSIAYYSDKYPKGDAGGNFIKLNCSISYFCSTLHKLWDSACLNFQHNKYVAPTLEDFEKNITRMMNAYPLKILEEHPSLSPHDWIDESYKTAIDYAYTPLVDWKNINDTYLANGAEAAEYRITLAGYRLGMVFKQFFKERGYPKLPTEASYSTEILAWILDAVVITITIIYSILILKEKGFGKPAVFD</sequence>
<organism evidence="9 10">
    <name type="scientific">Trichomonas vaginalis (strain ATCC PRA-98 / G3)</name>
    <dbReference type="NCBI Taxonomy" id="412133"/>
    <lineage>
        <taxon>Eukaryota</taxon>
        <taxon>Metamonada</taxon>
        <taxon>Parabasalia</taxon>
        <taxon>Trichomonadida</taxon>
        <taxon>Trichomonadidae</taxon>
        <taxon>Trichomonas</taxon>
    </lineage>
</organism>
<gene>
    <name evidence="9" type="ORF">TVAG_257420</name>
</gene>
<dbReference type="SMR" id="A2ELH6"/>
<evidence type="ECO:0000313" key="10">
    <source>
        <dbReference type="Proteomes" id="UP000001542"/>
    </source>
</evidence>